<dbReference type="EnsemblMetazoa" id="AEPI006458-RA">
    <property type="protein sequence ID" value="AEPI006458-PA"/>
    <property type="gene ID" value="AEPI006458"/>
</dbReference>
<feature type="signal peptide" evidence="9">
    <location>
        <begin position="1"/>
        <end position="24"/>
    </location>
</feature>
<dbReference type="STRING" id="199890.A0A182PHP8"/>
<evidence type="ECO:0000256" key="1">
    <source>
        <dbReference type="ARBA" id="ARBA00004651"/>
    </source>
</evidence>
<evidence type="ECO:0000256" key="6">
    <source>
        <dbReference type="ARBA" id="ARBA00023170"/>
    </source>
</evidence>
<evidence type="ECO:0000256" key="7">
    <source>
        <dbReference type="ARBA" id="ARBA00023180"/>
    </source>
</evidence>
<keyword evidence="2" id="KW-1003">Cell membrane</keyword>
<evidence type="ECO:0000256" key="4">
    <source>
        <dbReference type="ARBA" id="ARBA00022989"/>
    </source>
</evidence>
<evidence type="ECO:0000256" key="2">
    <source>
        <dbReference type="ARBA" id="ARBA00022475"/>
    </source>
</evidence>
<keyword evidence="9" id="KW-0732">Signal</keyword>
<dbReference type="PANTHER" id="PTHR42643:SF41">
    <property type="entry name" value="IONOTROPIC RECEPTOR 20A-RELATED"/>
    <property type="match status" value="1"/>
</dbReference>
<dbReference type="VEuPathDB" id="VectorBase:AEPI006458"/>
<comment type="subcellular location">
    <subcellularLocation>
        <location evidence="1">Cell membrane</location>
        <topology evidence="1">Multi-pass membrane protein</topology>
    </subcellularLocation>
</comment>
<dbReference type="Proteomes" id="UP000075885">
    <property type="component" value="Unassembled WGS sequence"/>
</dbReference>
<evidence type="ECO:0000256" key="3">
    <source>
        <dbReference type="ARBA" id="ARBA00022692"/>
    </source>
</evidence>
<evidence type="ECO:0000313" key="10">
    <source>
        <dbReference type="EnsemblMetazoa" id="AEPI006458-PA"/>
    </source>
</evidence>
<dbReference type="PANTHER" id="PTHR42643">
    <property type="entry name" value="IONOTROPIC RECEPTOR 20A-RELATED"/>
    <property type="match status" value="1"/>
</dbReference>
<dbReference type="GO" id="GO:0005886">
    <property type="term" value="C:plasma membrane"/>
    <property type="evidence" value="ECO:0007669"/>
    <property type="project" value="UniProtKB-SubCell"/>
</dbReference>
<feature type="transmembrane region" description="Helical" evidence="8">
    <location>
        <begin position="343"/>
        <end position="360"/>
    </location>
</feature>
<evidence type="ECO:0008006" key="12">
    <source>
        <dbReference type="Google" id="ProtNLM"/>
    </source>
</evidence>
<feature type="transmembrane region" description="Helical" evidence="8">
    <location>
        <begin position="818"/>
        <end position="843"/>
    </location>
</feature>
<evidence type="ECO:0000256" key="9">
    <source>
        <dbReference type="SAM" id="SignalP"/>
    </source>
</evidence>
<sequence length="1092" mass="126287">MVQFDWALFLLRCGFLTASPSADAALDSLAYLTTHPGPLERPAAGQELCISPPSERDPYWSDVLERYLHQFPLLPRVLTRTKLGDVPLHSCSLYLLFEPYSQARQVFLRIQFLSSNGNWNAAARFAVMINSRSSTREIFNQFENFDLMGVQHGLVLMSVPEHNRTFTLMADCPQKTMDYVMEVDDMPEFLANRSAQGLRGQSIVIPRRAEFPFLFPDGLKIDGVYYKFFTAFARKYKGRVVFQNHKVLIVLTIHNRETLVKPYAIGSFTGNCLLVPEKPKEGLIHFLLSPFSSPVWYLCCCFVAATFLLNWRCSLTFQNNILLTVLFGDQAAETRYTLPERRLIFIAVVILFFFSESYSAKLLSTFIESLNQPRIRTIQALAASDIPIGVLHFEQVEAYEQLHHNLLVLDEPDYDRNMREGRNAFLLQCGNAENFLHREMRDQPGKFRVPYYILDEFLGWQMNGFSVSKFAPVAVELVEFIGLIGQAGLWEYWREQYIQRLRNIARRELSQRETLELRDLISLQYVLTSHHGKATMRVKVFLYLLAILVEPSRAPTTAVKSLIHITTGMDKIETPSARYELCLLVHTTDFYWNSVVDMYLQHFSNYPRVFLNSLTPHMQLHRCSIYLIVAPNIEGAQLFSFLQLVSFARNWNQAANFIIAINDRPTLASLVNIFRAFPPLGVRNVAVLRRHRQQTVDTLVSDYRSDRIFVTESSPEHRFLLTQDRNRNLQRNPVNIKTIMQFPFLLATKEGIVGVYRWFFVAFANHVNAVALFVRERNTTRYEIALHIYPNVSSLKPVSFGSFSGDCMVIPEVSRKGLFYFLLIPFSLPVWILCCLLVVLAFLLNWRLSQHFPNALLPTILFGDQVSLLRYTVTERRLLTVGSVLLFVFTESYWAKLHSLFMMSLNEPQLRTIEQFLQTDIPLEVVHRDASFYYQDLHGRRELTVSKKDDMLDNVRSGRCALLLPCSNAQLLLHMLLNVKPDVYRVPYYILEQHVQSHLDGFSVFQYSPIADQLLHFVGNVQQAGLPIFWRSFYLVQLERITKSRFVTQETLHWAEIASLMYVLLLGHTLATMVFVLEVMSRKIRYLSVLFM</sequence>
<accession>A0A182PHP8</accession>
<proteinExistence type="predicted"/>
<feature type="transmembrane region" description="Helical" evidence="8">
    <location>
        <begin position="755"/>
        <end position="774"/>
    </location>
</feature>
<dbReference type="AlphaFoldDB" id="A0A182PHP8"/>
<dbReference type="InterPro" id="IPR052192">
    <property type="entry name" value="Insect_Ionotropic_Sensory_Rcpt"/>
</dbReference>
<name>A0A182PHP8_9DIPT</name>
<evidence type="ECO:0000256" key="5">
    <source>
        <dbReference type="ARBA" id="ARBA00023136"/>
    </source>
</evidence>
<organism evidence="10 11">
    <name type="scientific">Anopheles epiroticus</name>
    <dbReference type="NCBI Taxonomy" id="199890"/>
    <lineage>
        <taxon>Eukaryota</taxon>
        <taxon>Metazoa</taxon>
        <taxon>Ecdysozoa</taxon>
        <taxon>Arthropoda</taxon>
        <taxon>Hexapoda</taxon>
        <taxon>Insecta</taxon>
        <taxon>Pterygota</taxon>
        <taxon>Neoptera</taxon>
        <taxon>Endopterygota</taxon>
        <taxon>Diptera</taxon>
        <taxon>Nematocera</taxon>
        <taxon>Culicoidea</taxon>
        <taxon>Culicidae</taxon>
        <taxon>Anophelinae</taxon>
        <taxon>Anopheles</taxon>
    </lineage>
</organism>
<keyword evidence="6" id="KW-0675">Receptor</keyword>
<reference evidence="11" key="1">
    <citation type="submission" date="2013-03" db="EMBL/GenBank/DDBJ databases">
        <title>The Genome Sequence of Anopheles epiroticus epiroticus2.</title>
        <authorList>
            <consortium name="The Broad Institute Genomics Platform"/>
            <person name="Neafsey D.E."/>
            <person name="Howell P."/>
            <person name="Walker B."/>
            <person name="Young S.K."/>
            <person name="Zeng Q."/>
            <person name="Gargeya S."/>
            <person name="Fitzgerald M."/>
            <person name="Haas B."/>
            <person name="Abouelleil A."/>
            <person name="Allen A.W."/>
            <person name="Alvarado L."/>
            <person name="Arachchi H.M."/>
            <person name="Berlin A.M."/>
            <person name="Chapman S.B."/>
            <person name="Gainer-Dewar J."/>
            <person name="Goldberg J."/>
            <person name="Griggs A."/>
            <person name="Gujja S."/>
            <person name="Hansen M."/>
            <person name="Howarth C."/>
            <person name="Imamovic A."/>
            <person name="Ireland A."/>
            <person name="Larimer J."/>
            <person name="McCowan C."/>
            <person name="Murphy C."/>
            <person name="Pearson M."/>
            <person name="Poon T.W."/>
            <person name="Priest M."/>
            <person name="Roberts A."/>
            <person name="Saif S."/>
            <person name="Shea T."/>
            <person name="Sisk P."/>
            <person name="Sykes S."/>
            <person name="Wortman J."/>
            <person name="Nusbaum C."/>
            <person name="Birren B."/>
        </authorList>
    </citation>
    <scope>NUCLEOTIDE SEQUENCE [LARGE SCALE GENOMIC DNA]</scope>
    <source>
        <strain evidence="11">Epiroticus2</strain>
    </source>
</reference>
<evidence type="ECO:0000256" key="8">
    <source>
        <dbReference type="SAM" id="Phobius"/>
    </source>
</evidence>
<keyword evidence="7" id="KW-0325">Glycoprotein</keyword>
<feature type="chain" id="PRO_5008131398" description="Ionotropic glutamate receptor L-glutamate and glycine-binding domain-containing protein" evidence="9">
    <location>
        <begin position="25"/>
        <end position="1092"/>
    </location>
</feature>
<keyword evidence="11" id="KW-1185">Reference proteome</keyword>
<keyword evidence="4 8" id="KW-1133">Transmembrane helix</keyword>
<keyword evidence="3 8" id="KW-0812">Transmembrane</keyword>
<keyword evidence="5 8" id="KW-0472">Membrane</keyword>
<feature type="transmembrane region" description="Helical" evidence="8">
    <location>
        <begin position="294"/>
        <end position="311"/>
    </location>
</feature>
<reference evidence="10" key="2">
    <citation type="submission" date="2020-05" db="UniProtKB">
        <authorList>
            <consortium name="EnsemblMetazoa"/>
        </authorList>
    </citation>
    <scope>IDENTIFICATION</scope>
    <source>
        <strain evidence="10">Epiroticus2</strain>
    </source>
</reference>
<feature type="transmembrane region" description="Helical" evidence="8">
    <location>
        <begin position="1057"/>
        <end position="1077"/>
    </location>
</feature>
<protein>
    <recommendedName>
        <fullName evidence="12">Ionotropic glutamate receptor L-glutamate and glycine-binding domain-containing protein</fullName>
    </recommendedName>
</protein>
<evidence type="ECO:0000313" key="11">
    <source>
        <dbReference type="Proteomes" id="UP000075885"/>
    </source>
</evidence>